<evidence type="ECO:0000313" key="7">
    <source>
        <dbReference type="EMBL" id="RZU45194.1"/>
    </source>
</evidence>
<protein>
    <submittedName>
        <fullName evidence="7">Cyclopropane-fatty-acyl-phospholipid synthase</fullName>
    </submittedName>
</protein>
<keyword evidence="2" id="KW-0489">Methyltransferase</keyword>
<dbReference type="InterPro" id="IPR029063">
    <property type="entry name" value="SAM-dependent_MTases_sf"/>
</dbReference>
<dbReference type="Proteomes" id="UP000292423">
    <property type="component" value="Unassembled WGS sequence"/>
</dbReference>
<dbReference type="Gene3D" id="3.40.50.150">
    <property type="entry name" value="Vaccinia Virus protein VP39"/>
    <property type="match status" value="1"/>
</dbReference>
<keyword evidence="4" id="KW-0949">S-adenosyl-L-methionine</keyword>
<dbReference type="GO" id="GO:0008610">
    <property type="term" value="P:lipid biosynthetic process"/>
    <property type="evidence" value="ECO:0007669"/>
    <property type="project" value="InterPro"/>
</dbReference>
<dbReference type="CDD" id="cd02440">
    <property type="entry name" value="AdoMet_MTases"/>
    <property type="match status" value="1"/>
</dbReference>
<dbReference type="SUPFAM" id="SSF53335">
    <property type="entry name" value="S-adenosyl-L-methionine-dependent methyltransferases"/>
    <property type="match status" value="1"/>
</dbReference>
<dbReference type="GO" id="GO:0032259">
    <property type="term" value="P:methylation"/>
    <property type="evidence" value="ECO:0007669"/>
    <property type="project" value="UniProtKB-KW"/>
</dbReference>
<dbReference type="InterPro" id="IPR050723">
    <property type="entry name" value="CFA/CMAS"/>
</dbReference>
<reference evidence="7 8" key="1">
    <citation type="submission" date="2019-02" db="EMBL/GenBank/DDBJ databases">
        <title>Genomic Encyclopedia of Type Strains, Phase IV (KMG-IV): sequencing the most valuable type-strain genomes for metagenomic binning, comparative biology and taxonomic classification.</title>
        <authorList>
            <person name="Goeker M."/>
        </authorList>
    </citation>
    <scope>NUCLEOTIDE SEQUENCE [LARGE SCALE GENOMIC DNA]</scope>
    <source>
        <strain evidence="7 8">DSM 105135</strain>
    </source>
</reference>
<keyword evidence="3" id="KW-0808">Transferase</keyword>
<dbReference type="PIRSF" id="PIRSF003085">
    <property type="entry name" value="CMAS"/>
    <property type="match status" value="1"/>
</dbReference>
<dbReference type="PANTHER" id="PTHR43667">
    <property type="entry name" value="CYCLOPROPANE-FATTY-ACYL-PHOSPHOLIPID SYNTHASE"/>
    <property type="match status" value="1"/>
</dbReference>
<comment type="similarity">
    <text evidence="1">Belongs to the CFA/CMAS family.</text>
</comment>
<dbReference type="InterPro" id="IPR003333">
    <property type="entry name" value="CMAS"/>
</dbReference>
<evidence type="ECO:0000256" key="3">
    <source>
        <dbReference type="ARBA" id="ARBA00022679"/>
    </source>
</evidence>
<name>A0A4Q7Z5A3_9GAMM</name>
<accession>A0A4Q7Z5A3</accession>
<evidence type="ECO:0000256" key="5">
    <source>
        <dbReference type="ARBA" id="ARBA00023098"/>
    </source>
</evidence>
<dbReference type="PANTHER" id="PTHR43667:SF2">
    <property type="entry name" value="FATTY ACID C-METHYL TRANSFERASE"/>
    <property type="match status" value="1"/>
</dbReference>
<evidence type="ECO:0000256" key="6">
    <source>
        <dbReference type="PIRSR" id="PIRSR003085-1"/>
    </source>
</evidence>
<dbReference type="OrthoDB" id="9782855at2"/>
<dbReference type="EMBL" id="SHKX01000012">
    <property type="protein sequence ID" value="RZU45194.1"/>
    <property type="molecule type" value="Genomic_DNA"/>
</dbReference>
<proteinExistence type="inferred from homology"/>
<gene>
    <name evidence="7" type="ORF">EV700_2009</name>
</gene>
<comment type="caution">
    <text evidence="7">The sequence shown here is derived from an EMBL/GenBank/DDBJ whole genome shotgun (WGS) entry which is preliminary data.</text>
</comment>
<dbReference type="AlphaFoldDB" id="A0A4Q7Z5A3"/>
<dbReference type="RefSeq" id="WP_130413295.1">
    <property type="nucleotide sequence ID" value="NZ_SHKX01000012.1"/>
</dbReference>
<evidence type="ECO:0000256" key="2">
    <source>
        <dbReference type="ARBA" id="ARBA00022603"/>
    </source>
</evidence>
<dbReference type="GO" id="GO:0008168">
    <property type="term" value="F:methyltransferase activity"/>
    <property type="evidence" value="ECO:0007669"/>
    <property type="project" value="UniProtKB-KW"/>
</dbReference>
<organism evidence="7 8">
    <name type="scientific">Fluviicoccus keumensis</name>
    <dbReference type="NCBI Taxonomy" id="1435465"/>
    <lineage>
        <taxon>Bacteria</taxon>
        <taxon>Pseudomonadati</taxon>
        <taxon>Pseudomonadota</taxon>
        <taxon>Gammaproteobacteria</taxon>
        <taxon>Moraxellales</taxon>
        <taxon>Moraxellaceae</taxon>
        <taxon>Fluviicoccus</taxon>
    </lineage>
</organism>
<sequence>MTLQSTMPSAAMPLKAALFIRMLDKLQAGSMKLTLPGGEILHFNGPQPGPHADLQVRDWSGLGRILSGGDIGVAEAYRDGQIDSSDMLQVLLLALANEAVLDRALHGSFLGTVFYRVRHLLNRNTRRNSRRNIHAHYDIGNDFYRLWLDPGMTYSSALFTHPEQSLSDAQTAKYDRLLQALDVKPGQHILEIGCGWGAFAEYAATRYGCFVTGVSLSTEQLAWANQRVLGTAAEGKVEFRFCDYRDLKGQYDAIVSVEMLEAVGEEWWPTYFRQVKQLLKPGGRAAIQTITIANERFDDYRRKTDFIQQYIFPGGMLPSPQRLGREIADAGLSERDRFFFGPDYAETLKQWRHAFDRQLPAIRAQGFDSAFIRLWRFYYWYCEAGFLTGRTDVCQVVLEK</sequence>
<keyword evidence="8" id="KW-1185">Reference proteome</keyword>
<dbReference type="Pfam" id="PF02353">
    <property type="entry name" value="CMAS"/>
    <property type="match status" value="1"/>
</dbReference>
<evidence type="ECO:0000313" key="8">
    <source>
        <dbReference type="Proteomes" id="UP000292423"/>
    </source>
</evidence>
<keyword evidence="5" id="KW-0443">Lipid metabolism</keyword>
<feature type="active site" evidence="6">
    <location>
        <position position="382"/>
    </location>
</feature>
<evidence type="ECO:0000256" key="1">
    <source>
        <dbReference type="ARBA" id="ARBA00010815"/>
    </source>
</evidence>
<evidence type="ECO:0000256" key="4">
    <source>
        <dbReference type="ARBA" id="ARBA00022691"/>
    </source>
</evidence>